<dbReference type="Pfam" id="PF03205">
    <property type="entry name" value="MobB"/>
    <property type="match status" value="1"/>
</dbReference>
<gene>
    <name evidence="2" type="primary">mobB</name>
    <name evidence="2" type="ORF">KEC16_01660</name>
</gene>
<reference evidence="2 3" key="1">
    <citation type="submission" date="2021-04" db="EMBL/GenBank/DDBJ databases">
        <title>Magnetospirillum sulfuroxidans sp. nov., a facultative chemolithoautotrophic sulfur-oxidizing alphaproteobacterium isolated from freshwater sediment and proposals for Paramagetospirillum gen. nov., and Magnetospirillaceae fam. nov.</title>
        <authorList>
            <person name="Koziaeva V."/>
            <person name="Geelhoed J.S."/>
            <person name="Sorokin D.Y."/>
            <person name="Grouzdev D.S."/>
        </authorList>
    </citation>
    <scope>NUCLEOTIDE SEQUENCE [LARGE SCALE GENOMIC DNA]</scope>
    <source>
        <strain evidence="2 3">J10</strain>
    </source>
</reference>
<dbReference type="PANTHER" id="PTHR40072">
    <property type="entry name" value="MOLYBDOPTERIN-GUANINE DINUCLEOTIDE BIOSYNTHESIS ADAPTER PROTEIN-RELATED"/>
    <property type="match status" value="1"/>
</dbReference>
<dbReference type="InterPro" id="IPR027417">
    <property type="entry name" value="P-loop_NTPase"/>
</dbReference>
<dbReference type="Gene3D" id="3.40.50.300">
    <property type="entry name" value="P-loop containing nucleotide triphosphate hydrolases"/>
    <property type="match status" value="1"/>
</dbReference>
<evidence type="ECO:0000259" key="1">
    <source>
        <dbReference type="Pfam" id="PF03205"/>
    </source>
</evidence>
<dbReference type="InterPro" id="IPR052539">
    <property type="entry name" value="MGD_biosynthesis_adapter"/>
</dbReference>
<feature type="domain" description="Molybdopterin-guanine dinucleotide biosynthesis protein B (MobB)" evidence="1">
    <location>
        <begin position="3"/>
        <end position="133"/>
    </location>
</feature>
<protein>
    <submittedName>
        <fullName evidence="2">Molybdopterin-guanine dinucleotide biosynthesis protein B</fullName>
    </submittedName>
</protein>
<dbReference type="EMBL" id="JAGTUF010000001">
    <property type="protein sequence ID" value="MBR9970417.1"/>
    <property type="molecule type" value="Genomic_DNA"/>
</dbReference>
<evidence type="ECO:0000313" key="2">
    <source>
        <dbReference type="EMBL" id="MBR9970417.1"/>
    </source>
</evidence>
<dbReference type="RefSeq" id="WP_211545911.1">
    <property type="nucleotide sequence ID" value="NZ_JAGTUF010000001.1"/>
</dbReference>
<comment type="caution">
    <text evidence="2">The sequence shown here is derived from an EMBL/GenBank/DDBJ whole genome shotgun (WGS) entry which is preliminary data.</text>
</comment>
<keyword evidence="3" id="KW-1185">Reference proteome</keyword>
<proteinExistence type="predicted"/>
<dbReference type="CDD" id="cd03116">
    <property type="entry name" value="MobB"/>
    <property type="match status" value="1"/>
</dbReference>
<dbReference type="InterPro" id="IPR004435">
    <property type="entry name" value="MobB_dom"/>
</dbReference>
<evidence type="ECO:0000313" key="3">
    <source>
        <dbReference type="Proteomes" id="UP000680714"/>
    </source>
</evidence>
<organism evidence="2 3">
    <name type="scientific">Magnetospirillum sulfuroxidans</name>
    <dbReference type="NCBI Taxonomy" id="611300"/>
    <lineage>
        <taxon>Bacteria</taxon>
        <taxon>Pseudomonadati</taxon>
        <taxon>Pseudomonadota</taxon>
        <taxon>Alphaproteobacteria</taxon>
        <taxon>Rhodospirillales</taxon>
        <taxon>Rhodospirillaceae</taxon>
        <taxon>Magnetospirillum</taxon>
    </lineage>
</organism>
<sequence>MKVFGIAGWSGSGKTTLIKALLPVLSARGLRVGTVKHTHHDPVFGTQSDALLATAGLVETMMVSTDRFTLVHEHQGQSEPPLPSLLSALAGIDLVLVEGFKFSRHPRLEIWDSALQHPLMAVSDRSVRAVVSDDSGDGLSGLVIPRFHRHEIMPIAEFIVSNCIPLSELE</sequence>
<dbReference type="PANTHER" id="PTHR40072:SF1">
    <property type="entry name" value="MOLYBDOPTERIN-GUANINE DINUCLEOTIDE BIOSYNTHESIS ADAPTER PROTEIN"/>
    <property type="match status" value="1"/>
</dbReference>
<accession>A0ABS5I7L1</accession>
<dbReference type="Proteomes" id="UP000680714">
    <property type="component" value="Unassembled WGS sequence"/>
</dbReference>
<dbReference type="SUPFAM" id="SSF52540">
    <property type="entry name" value="P-loop containing nucleoside triphosphate hydrolases"/>
    <property type="match status" value="1"/>
</dbReference>
<dbReference type="NCBIfam" id="TIGR00176">
    <property type="entry name" value="mobB"/>
    <property type="match status" value="1"/>
</dbReference>
<name>A0ABS5I7L1_9PROT</name>